<gene>
    <name evidence="2" type="primary">phnB</name>
    <name evidence="3" type="ORF">BG57_03600</name>
    <name evidence="2" type="ORF">GCM10010985_17270</name>
</gene>
<reference evidence="3 4" key="2">
    <citation type="submission" date="2014-03" db="EMBL/GenBank/DDBJ databases">
        <title>Draft Genome Sequences of Four Burkholderia Strains.</title>
        <authorList>
            <person name="Liu X.Y."/>
            <person name="Li C.X."/>
            <person name="Xu J.H."/>
        </authorList>
    </citation>
    <scope>NUCLEOTIDE SEQUENCE [LARGE SCALE GENOMIC DNA]</scope>
    <source>
        <strain evidence="3 4">R27</strain>
    </source>
</reference>
<protein>
    <submittedName>
        <fullName evidence="2">Glyoxalase</fullName>
    </submittedName>
    <submittedName>
        <fullName evidence="3">Glyxoylase</fullName>
    </submittedName>
</protein>
<name>A0A069P483_9BURK</name>
<dbReference type="InterPro" id="IPR004360">
    <property type="entry name" value="Glyas_Fos-R_dOase_dom"/>
</dbReference>
<feature type="domain" description="VOC" evidence="1">
    <location>
        <begin position="11"/>
        <end position="136"/>
    </location>
</feature>
<dbReference type="Proteomes" id="UP000027439">
    <property type="component" value="Unassembled WGS sequence"/>
</dbReference>
<evidence type="ECO:0000313" key="4">
    <source>
        <dbReference type="Proteomes" id="UP000027439"/>
    </source>
</evidence>
<dbReference type="Gene3D" id="3.30.720.120">
    <property type="match status" value="1"/>
</dbReference>
<reference evidence="5" key="3">
    <citation type="journal article" date="2019" name="Int. J. Syst. Evol. Microbiol.">
        <title>The Global Catalogue of Microorganisms (GCM) 10K type strain sequencing project: providing services to taxonomists for standard genome sequencing and annotation.</title>
        <authorList>
            <consortium name="The Broad Institute Genomics Platform"/>
            <consortium name="The Broad Institute Genome Sequencing Center for Infectious Disease"/>
            <person name="Wu L."/>
            <person name="Ma J."/>
        </authorList>
    </citation>
    <scope>NUCLEOTIDE SEQUENCE [LARGE SCALE GENOMIC DNA]</scope>
    <source>
        <strain evidence="5">CGMCC 1.11013</strain>
    </source>
</reference>
<dbReference type="STRING" id="1071679.BG57_03600"/>
<organism evidence="3 4">
    <name type="scientific">Caballeronia grimmiae</name>
    <dbReference type="NCBI Taxonomy" id="1071679"/>
    <lineage>
        <taxon>Bacteria</taxon>
        <taxon>Pseudomonadati</taxon>
        <taxon>Pseudomonadota</taxon>
        <taxon>Betaproteobacteria</taxon>
        <taxon>Burkholderiales</taxon>
        <taxon>Burkholderiaceae</taxon>
        <taxon>Caballeronia</taxon>
    </lineage>
</organism>
<dbReference type="Gene3D" id="3.30.720.110">
    <property type="match status" value="1"/>
</dbReference>
<evidence type="ECO:0000259" key="1">
    <source>
        <dbReference type="PROSITE" id="PS51819"/>
    </source>
</evidence>
<dbReference type="PANTHER" id="PTHR34109:SF1">
    <property type="entry name" value="VOC DOMAIN-CONTAINING PROTEIN"/>
    <property type="match status" value="1"/>
</dbReference>
<reference evidence="2" key="1">
    <citation type="journal article" date="2014" name="Int. J. Syst. Evol. Microbiol.">
        <title>Complete genome of a new Firmicutes species belonging to the dominant human colonic microbiota ('Ruminococcus bicirculans') reveals two chromosomes and a selective capacity to utilize plant glucans.</title>
        <authorList>
            <consortium name="NISC Comparative Sequencing Program"/>
            <person name="Wegmann U."/>
            <person name="Louis P."/>
            <person name="Goesmann A."/>
            <person name="Henrissat B."/>
            <person name="Duncan S.H."/>
            <person name="Flint H.J."/>
        </authorList>
    </citation>
    <scope>NUCLEOTIDE SEQUENCE</scope>
    <source>
        <strain evidence="2">CGMCC 1.11013</strain>
    </source>
</reference>
<dbReference type="CDD" id="cd07246">
    <property type="entry name" value="VOC_like"/>
    <property type="match status" value="1"/>
</dbReference>
<evidence type="ECO:0000313" key="3">
    <source>
        <dbReference type="EMBL" id="KDR34684.1"/>
    </source>
</evidence>
<comment type="caution">
    <text evidence="3">The sequence shown here is derived from an EMBL/GenBank/DDBJ whole genome shotgun (WGS) entry which is preliminary data.</text>
</comment>
<dbReference type="eggNOG" id="COG2764">
    <property type="taxonomic scope" value="Bacteria"/>
</dbReference>
<reference evidence="2" key="4">
    <citation type="submission" date="2024-05" db="EMBL/GenBank/DDBJ databases">
        <authorList>
            <person name="Sun Q."/>
            <person name="Zhou Y."/>
        </authorList>
    </citation>
    <scope>NUCLEOTIDE SEQUENCE</scope>
    <source>
        <strain evidence="2">CGMCC 1.11013</strain>
    </source>
</reference>
<dbReference type="EMBL" id="BMEG01000002">
    <property type="protein sequence ID" value="GGD63804.1"/>
    <property type="molecule type" value="Genomic_DNA"/>
</dbReference>
<dbReference type="RefSeq" id="WP_035964234.1">
    <property type="nucleotide sequence ID" value="NZ_BMEG01000002.1"/>
</dbReference>
<sequence length="157" mass="17026">MNAQVDPIPEGRHGVIPYIAVAGGVAAIDFYKKAFGATEVFSMQDPGGRIGHAELLIGGSPFYLSDEYPEMGVKGPLAVGGTPVMLHLYVDDVDAVVQRALDEGATIIRVVEDQFYGDRGGKLRDPFGHMWWIATHKEDVSPEELRARAERLFGNGA</sequence>
<dbReference type="InterPro" id="IPR029068">
    <property type="entry name" value="Glyas_Bleomycin-R_OHBP_Dase"/>
</dbReference>
<dbReference type="InterPro" id="IPR037523">
    <property type="entry name" value="VOC_core"/>
</dbReference>
<dbReference type="OrthoDB" id="9795306at2"/>
<evidence type="ECO:0000313" key="5">
    <source>
        <dbReference type="Proteomes" id="UP000597138"/>
    </source>
</evidence>
<dbReference type="PROSITE" id="PS51819">
    <property type="entry name" value="VOC"/>
    <property type="match status" value="1"/>
</dbReference>
<dbReference type="AlphaFoldDB" id="A0A069P483"/>
<dbReference type="Proteomes" id="UP000597138">
    <property type="component" value="Unassembled WGS sequence"/>
</dbReference>
<accession>A0A069P483</accession>
<evidence type="ECO:0000313" key="2">
    <source>
        <dbReference type="EMBL" id="GGD63804.1"/>
    </source>
</evidence>
<dbReference type="Pfam" id="PF00903">
    <property type="entry name" value="Glyoxalase"/>
    <property type="match status" value="1"/>
</dbReference>
<dbReference type="SUPFAM" id="SSF54593">
    <property type="entry name" value="Glyoxalase/Bleomycin resistance protein/Dihydroxybiphenyl dioxygenase"/>
    <property type="match status" value="1"/>
</dbReference>
<proteinExistence type="predicted"/>
<keyword evidence="5" id="KW-1185">Reference proteome</keyword>
<dbReference type="PANTHER" id="PTHR34109">
    <property type="entry name" value="BNAUNNG04460D PROTEIN-RELATED"/>
    <property type="match status" value="1"/>
</dbReference>
<dbReference type="EMBL" id="JFHE01000011">
    <property type="protein sequence ID" value="KDR34684.1"/>
    <property type="molecule type" value="Genomic_DNA"/>
</dbReference>